<evidence type="ECO:0000256" key="3">
    <source>
        <dbReference type="ARBA" id="ARBA00022448"/>
    </source>
</evidence>
<evidence type="ECO:0000256" key="1">
    <source>
        <dbReference type="ARBA" id="ARBA00004514"/>
    </source>
</evidence>
<dbReference type="Proteomes" id="UP001153620">
    <property type="component" value="Chromosome 3"/>
</dbReference>
<dbReference type="FunFam" id="1.25.40.10:FF:000060">
    <property type="entry name" value="Golgi to ER traffic protein 4 homolog"/>
    <property type="match status" value="1"/>
</dbReference>
<name>A0A9N9RZF3_9DIPT</name>
<dbReference type="Gene3D" id="1.25.40.10">
    <property type="entry name" value="Tetratricopeptide repeat domain"/>
    <property type="match status" value="1"/>
</dbReference>
<reference evidence="5" key="1">
    <citation type="submission" date="2022-01" db="EMBL/GenBank/DDBJ databases">
        <authorList>
            <person name="King R."/>
        </authorList>
    </citation>
    <scope>NUCLEOTIDE SEQUENCE</scope>
</reference>
<dbReference type="EMBL" id="OU895879">
    <property type="protein sequence ID" value="CAG9806965.1"/>
    <property type="molecule type" value="Genomic_DNA"/>
</dbReference>
<protein>
    <submittedName>
        <fullName evidence="5">Uncharacterized protein</fullName>
    </submittedName>
</protein>
<dbReference type="PANTHER" id="PTHR12875">
    <property type="entry name" value="GOLGI TO ER TRAFFIC PROTEIN 4 HOMOLOG"/>
    <property type="match status" value="1"/>
</dbReference>
<accession>A0A9N9RZF3</accession>
<evidence type="ECO:0000313" key="5">
    <source>
        <dbReference type="EMBL" id="CAG9806965.1"/>
    </source>
</evidence>
<dbReference type="InterPro" id="IPR011990">
    <property type="entry name" value="TPR-like_helical_dom_sf"/>
</dbReference>
<dbReference type="AlphaFoldDB" id="A0A9N9RZF3"/>
<dbReference type="InterPro" id="IPR007317">
    <property type="entry name" value="GET4"/>
</dbReference>
<dbReference type="GO" id="GO:0071818">
    <property type="term" value="C:BAT3 complex"/>
    <property type="evidence" value="ECO:0007669"/>
    <property type="project" value="TreeGrafter"/>
</dbReference>
<proteinExistence type="inferred from homology"/>
<dbReference type="Pfam" id="PF04190">
    <property type="entry name" value="GET4"/>
    <property type="match status" value="1"/>
</dbReference>
<keyword evidence="3" id="KW-0813">Transport</keyword>
<keyword evidence="6" id="KW-1185">Reference proteome</keyword>
<dbReference type="PANTHER" id="PTHR12875:SF0">
    <property type="entry name" value="GOLGI TO ER TRAFFIC PROTEIN 4 HOMOLOG"/>
    <property type="match status" value="1"/>
</dbReference>
<dbReference type="OrthoDB" id="10252405at2759"/>
<evidence type="ECO:0000313" key="6">
    <source>
        <dbReference type="Proteomes" id="UP001153620"/>
    </source>
</evidence>
<organism evidence="5 6">
    <name type="scientific">Chironomus riparius</name>
    <dbReference type="NCBI Taxonomy" id="315576"/>
    <lineage>
        <taxon>Eukaryota</taxon>
        <taxon>Metazoa</taxon>
        <taxon>Ecdysozoa</taxon>
        <taxon>Arthropoda</taxon>
        <taxon>Hexapoda</taxon>
        <taxon>Insecta</taxon>
        <taxon>Pterygota</taxon>
        <taxon>Neoptera</taxon>
        <taxon>Endopterygota</taxon>
        <taxon>Diptera</taxon>
        <taxon>Nematocera</taxon>
        <taxon>Chironomoidea</taxon>
        <taxon>Chironomidae</taxon>
        <taxon>Chironominae</taxon>
        <taxon>Chironomus</taxon>
    </lineage>
</organism>
<evidence type="ECO:0000256" key="2">
    <source>
        <dbReference type="ARBA" id="ARBA00005351"/>
    </source>
</evidence>
<keyword evidence="4" id="KW-0963">Cytoplasm</keyword>
<evidence type="ECO:0000256" key="4">
    <source>
        <dbReference type="ARBA" id="ARBA00022490"/>
    </source>
</evidence>
<comment type="similarity">
    <text evidence="2">Belongs to the GET4 family.</text>
</comment>
<reference evidence="5" key="2">
    <citation type="submission" date="2022-10" db="EMBL/GenBank/DDBJ databases">
        <authorList>
            <consortium name="ENA_rothamsted_submissions"/>
            <consortium name="culmorum"/>
            <person name="King R."/>
        </authorList>
    </citation>
    <scope>NUCLEOTIDE SEQUENCE</scope>
</reference>
<dbReference type="GO" id="GO:0045048">
    <property type="term" value="P:protein insertion into ER membrane"/>
    <property type="evidence" value="ECO:0007669"/>
    <property type="project" value="InterPro"/>
</dbReference>
<sequence>MSQKGIDKLLDKIKQNMSERKFYESHQLWRTIYFRLLKQERYIELAEILLDGATKLSDEKQFQSGSDLALLLVEVLSKHKFDDPNEFDKWICHVAGIIEKIDQNIVERETLIVRTIKWSSAETNLKNPTLHTLLARIMLKEENYEQARYHSLLSKNGYLCAKILIQHSTKAYNSEIDMIIVQVVLNLLILKDKSTAAETFEFYTKFHPKIRTSQPPYRTPLLNFAYFLLNIIDDKKLQAFTTLCDLYRTALTRDSEYEKKLEKIGTFYFNAPVKKQDMRSGGLFGDLFNQLFQELENDSDSDSNMQFSTSSILSSNVDLD</sequence>
<gene>
    <name evidence="5" type="ORF">CHIRRI_LOCUS9817</name>
</gene>
<comment type="subcellular location">
    <subcellularLocation>
        <location evidence="1">Cytoplasm</location>
        <location evidence="1">Cytosol</location>
    </subcellularLocation>
</comment>